<name>A0AB34GN75_ESCRO</name>
<dbReference type="AlphaFoldDB" id="A0AB34GN75"/>
<dbReference type="EMBL" id="JAIQCJ010002152">
    <property type="protein sequence ID" value="KAJ8780718.1"/>
    <property type="molecule type" value="Genomic_DNA"/>
</dbReference>
<keyword evidence="2" id="KW-1185">Reference proteome</keyword>
<sequence length="170" mass="19786">MQEDDFTELLAVQHKELTNEAVMELEAQRKDKERGEEEEVTEELKRFTTQEMARGFSLFEAALLVFEAQDLNTERYMKVAAAVQNAIQCYHVIYDEKKRATTQTSLDCFFKTVDGIESNKEPRNQNLCHQCQVASLVAQWLRIRLPMQVRAVVWEDPTCRGATKPVRHNY</sequence>
<gene>
    <name evidence="1" type="ORF">J1605_000761</name>
</gene>
<protein>
    <submittedName>
        <fullName evidence="1">Uncharacterized protein</fullName>
    </submittedName>
</protein>
<organism evidence="1 2">
    <name type="scientific">Eschrichtius robustus</name>
    <name type="common">California gray whale</name>
    <name type="synonym">Eschrichtius gibbosus</name>
    <dbReference type="NCBI Taxonomy" id="9764"/>
    <lineage>
        <taxon>Eukaryota</taxon>
        <taxon>Metazoa</taxon>
        <taxon>Chordata</taxon>
        <taxon>Craniata</taxon>
        <taxon>Vertebrata</taxon>
        <taxon>Euteleostomi</taxon>
        <taxon>Mammalia</taxon>
        <taxon>Eutheria</taxon>
        <taxon>Laurasiatheria</taxon>
        <taxon>Artiodactyla</taxon>
        <taxon>Whippomorpha</taxon>
        <taxon>Cetacea</taxon>
        <taxon>Mysticeti</taxon>
        <taxon>Eschrichtiidae</taxon>
        <taxon>Eschrichtius</taxon>
    </lineage>
</organism>
<evidence type="ECO:0000313" key="2">
    <source>
        <dbReference type="Proteomes" id="UP001159641"/>
    </source>
</evidence>
<reference evidence="1 2" key="1">
    <citation type="submission" date="2022-11" db="EMBL/GenBank/DDBJ databases">
        <title>Whole genome sequence of Eschrichtius robustus ER-17-0199.</title>
        <authorList>
            <person name="Bruniche-Olsen A."/>
            <person name="Black A.N."/>
            <person name="Fields C.J."/>
            <person name="Walden K."/>
            <person name="Dewoody J.A."/>
        </authorList>
    </citation>
    <scope>NUCLEOTIDE SEQUENCE [LARGE SCALE GENOMIC DNA]</scope>
    <source>
        <strain evidence="1">ER-17-0199</strain>
        <tissue evidence="1">Blubber</tissue>
    </source>
</reference>
<proteinExistence type="predicted"/>
<comment type="caution">
    <text evidence="1">The sequence shown here is derived from an EMBL/GenBank/DDBJ whole genome shotgun (WGS) entry which is preliminary data.</text>
</comment>
<dbReference type="Proteomes" id="UP001159641">
    <property type="component" value="Unassembled WGS sequence"/>
</dbReference>
<accession>A0AB34GN75</accession>
<evidence type="ECO:0000313" key="1">
    <source>
        <dbReference type="EMBL" id="KAJ8780718.1"/>
    </source>
</evidence>